<reference evidence="15" key="1">
    <citation type="journal article" date="2019" name="Int. J. Syst. Evol. Microbiol.">
        <title>The Global Catalogue of Microorganisms (GCM) 10K type strain sequencing project: providing services to taxonomists for standard genome sequencing and annotation.</title>
        <authorList>
            <consortium name="The Broad Institute Genomics Platform"/>
            <consortium name="The Broad Institute Genome Sequencing Center for Infectious Disease"/>
            <person name="Wu L."/>
            <person name="Ma J."/>
        </authorList>
    </citation>
    <scope>NUCLEOTIDE SEQUENCE [LARGE SCALE GENOMIC DNA]</scope>
    <source>
        <strain evidence="15">CGMCC 1.3240</strain>
    </source>
</reference>
<keyword evidence="3 12" id="KW-1003">Cell membrane</keyword>
<evidence type="ECO:0000256" key="8">
    <source>
        <dbReference type="ARBA" id="ARBA00023136"/>
    </source>
</evidence>
<dbReference type="InterPro" id="IPR023060">
    <property type="entry name" value="YidC/YidC1/YidC2_Firmicutes"/>
</dbReference>
<name>A0ABW0VTJ5_9BACL</name>
<feature type="transmembrane region" description="Helical" evidence="12">
    <location>
        <begin position="200"/>
        <end position="221"/>
    </location>
</feature>
<dbReference type="NCBIfam" id="TIGR03592">
    <property type="entry name" value="yidC_oxa1_cterm"/>
    <property type="match status" value="1"/>
</dbReference>
<keyword evidence="6 12" id="KW-0653">Protein transport</keyword>
<keyword evidence="4 12" id="KW-0812">Transmembrane</keyword>
<evidence type="ECO:0000256" key="9">
    <source>
        <dbReference type="ARBA" id="ARBA00023139"/>
    </source>
</evidence>
<dbReference type="CDD" id="cd20070">
    <property type="entry name" value="5TM_YidC_Alb3"/>
    <property type="match status" value="1"/>
</dbReference>
<dbReference type="InterPro" id="IPR001708">
    <property type="entry name" value="YidC/ALB3/OXA1/COX18"/>
</dbReference>
<dbReference type="Pfam" id="PF02096">
    <property type="entry name" value="60KD_IMP"/>
    <property type="match status" value="1"/>
</dbReference>
<evidence type="ECO:0000256" key="10">
    <source>
        <dbReference type="ARBA" id="ARBA00023186"/>
    </source>
</evidence>
<comment type="similarity">
    <text evidence="12">Belongs to the OXA1/ALB3/YidC family. Type 2 subfamily.</text>
</comment>
<accession>A0ABW0VTJ5</accession>
<dbReference type="InterPro" id="IPR047196">
    <property type="entry name" value="YidC_ALB_C"/>
</dbReference>
<dbReference type="InterPro" id="IPR028055">
    <property type="entry name" value="YidC/Oxa/ALB_C"/>
</dbReference>
<evidence type="ECO:0000256" key="11">
    <source>
        <dbReference type="ARBA" id="ARBA00023288"/>
    </source>
</evidence>
<evidence type="ECO:0000256" key="2">
    <source>
        <dbReference type="ARBA" id="ARBA00022448"/>
    </source>
</evidence>
<evidence type="ECO:0000256" key="6">
    <source>
        <dbReference type="ARBA" id="ARBA00022927"/>
    </source>
</evidence>
<dbReference type="EMBL" id="JBHSOW010000030">
    <property type="protein sequence ID" value="MFC5649185.1"/>
    <property type="molecule type" value="Genomic_DNA"/>
</dbReference>
<keyword evidence="8 12" id="KW-0472">Membrane</keyword>
<evidence type="ECO:0000313" key="14">
    <source>
        <dbReference type="EMBL" id="MFC5649185.1"/>
    </source>
</evidence>
<gene>
    <name evidence="12 14" type="primary">yidC</name>
    <name evidence="14" type="ORF">ACFPYJ_08585</name>
</gene>
<evidence type="ECO:0000256" key="12">
    <source>
        <dbReference type="HAMAP-Rule" id="MF_01811"/>
    </source>
</evidence>
<comment type="subcellular location">
    <subcellularLocation>
        <location evidence="1 12">Cell membrane</location>
        <topology evidence="1 12">Multi-pass membrane protein</topology>
    </subcellularLocation>
</comment>
<feature type="transmembrane region" description="Helical" evidence="12">
    <location>
        <begin position="94"/>
        <end position="115"/>
    </location>
</feature>
<keyword evidence="15" id="KW-1185">Reference proteome</keyword>
<comment type="function">
    <text evidence="12">Required for the insertion and/or proper folding and/or complex formation of integral membrane proteins into the membrane. Involved in integration of membrane proteins that insert both dependently and independently of the Sec translocase complex, as well as at least some lipoproteins.</text>
</comment>
<feature type="transmembrane region" description="Helical" evidence="12">
    <location>
        <begin position="263"/>
        <end position="279"/>
    </location>
</feature>
<keyword evidence="11" id="KW-0449">Lipoprotein</keyword>
<feature type="domain" description="Membrane insertase YidC/Oxa/ALB C-terminal" evidence="13">
    <location>
        <begin position="92"/>
        <end position="279"/>
    </location>
</feature>
<evidence type="ECO:0000256" key="4">
    <source>
        <dbReference type="ARBA" id="ARBA00022692"/>
    </source>
</evidence>
<keyword evidence="9" id="KW-0564">Palmitate</keyword>
<evidence type="ECO:0000256" key="3">
    <source>
        <dbReference type="ARBA" id="ARBA00022475"/>
    </source>
</evidence>
<evidence type="ECO:0000256" key="1">
    <source>
        <dbReference type="ARBA" id="ARBA00004651"/>
    </source>
</evidence>
<proteinExistence type="inferred from homology"/>
<protein>
    <recommendedName>
        <fullName evidence="12">Membrane protein insertase YidC</fullName>
    </recommendedName>
    <alternativeName>
        <fullName evidence="12">Foldase YidC</fullName>
    </alternativeName>
    <alternativeName>
        <fullName evidence="12">Membrane integrase YidC</fullName>
    </alternativeName>
    <alternativeName>
        <fullName evidence="12">Membrane protein YidC</fullName>
    </alternativeName>
</protein>
<organism evidence="14 15">
    <name type="scientific">Paenibacillus solisilvae</name>
    <dbReference type="NCBI Taxonomy" id="2486751"/>
    <lineage>
        <taxon>Bacteria</taxon>
        <taxon>Bacillati</taxon>
        <taxon>Bacillota</taxon>
        <taxon>Bacilli</taxon>
        <taxon>Bacillales</taxon>
        <taxon>Paenibacillaceae</taxon>
        <taxon>Paenibacillus</taxon>
    </lineage>
</organism>
<dbReference type="PANTHER" id="PTHR12428:SF65">
    <property type="entry name" value="CYTOCHROME C OXIDASE ASSEMBLY PROTEIN COX18, MITOCHONDRIAL"/>
    <property type="match status" value="1"/>
</dbReference>
<keyword evidence="2 12" id="KW-0813">Transport</keyword>
<feature type="transmembrane region" description="Helical" evidence="12">
    <location>
        <begin position="39"/>
        <end position="57"/>
    </location>
</feature>
<dbReference type="HAMAP" id="MF_01811">
    <property type="entry name" value="YidC_type2"/>
    <property type="match status" value="1"/>
</dbReference>
<evidence type="ECO:0000256" key="5">
    <source>
        <dbReference type="ARBA" id="ARBA00022729"/>
    </source>
</evidence>
<keyword evidence="5 12" id="KW-0732">Signal</keyword>
<keyword evidence="10 12" id="KW-0143">Chaperone</keyword>
<dbReference type="PRINTS" id="PR00701">
    <property type="entry name" value="60KDINNERMP"/>
</dbReference>
<dbReference type="PANTHER" id="PTHR12428">
    <property type="entry name" value="OXA1"/>
    <property type="match status" value="1"/>
</dbReference>
<evidence type="ECO:0000259" key="13">
    <source>
        <dbReference type="Pfam" id="PF02096"/>
    </source>
</evidence>
<feature type="transmembrane region" description="Helical" evidence="12">
    <location>
        <begin position="69"/>
        <end position="88"/>
    </location>
</feature>
<evidence type="ECO:0000256" key="7">
    <source>
        <dbReference type="ARBA" id="ARBA00022989"/>
    </source>
</evidence>
<sequence>MDSHEESNKHRAAFQENNGGSPNNAAVIWSKNGFSASRLIMLAVCFILMMILSGCGINGTVDSHTPGLFNHYIVFPFSWLIGHFAGWFDGSYGLALIAITVLVRSALLPFMMLQYKSQQAMRMKMNRMQPEILAIKAKYDGTKDAESMRNQQQETMALYSKHGYSPLSMGCLPMLLQIPILSGLYYAIRMTPELAQHRFLWFQLGAPDVILPILAAAVYLLQAKVSQQSMDSLNGPKGMGWLIYLSPLMMGIFSFSMPSAIPLYWIIGGLLVVLQTLWGKRLYPVEPPQIAEA</sequence>
<evidence type="ECO:0000313" key="15">
    <source>
        <dbReference type="Proteomes" id="UP001596047"/>
    </source>
</evidence>
<dbReference type="Proteomes" id="UP001596047">
    <property type="component" value="Unassembled WGS sequence"/>
</dbReference>
<keyword evidence="7 12" id="KW-1133">Transmembrane helix</keyword>
<comment type="caution">
    <text evidence="14">The sequence shown here is derived from an EMBL/GenBank/DDBJ whole genome shotgun (WGS) entry which is preliminary data.</text>
</comment>
<dbReference type="RefSeq" id="WP_379187684.1">
    <property type="nucleotide sequence ID" value="NZ_JBHSOW010000030.1"/>
</dbReference>